<organism evidence="1">
    <name type="scientific">Rhipicephalus zambeziensis</name>
    <dbReference type="NCBI Taxonomy" id="60191"/>
    <lineage>
        <taxon>Eukaryota</taxon>
        <taxon>Metazoa</taxon>
        <taxon>Ecdysozoa</taxon>
        <taxon>Arthropoda</taxon>
        <taxon>Chelicerata</taxon>
        <taxon>Arachnida</taxon>
        <taxon>Acari</taxon>
        <taxon>Parasitiformes</taxon>
        <taxon>Ixodida</taxon>
        <taxon>Ixodoidea</taxon>
        <taxon>Ixodidae</taxon>
        <taxon>Rhipicephalinae</taxon>
        <taxon>Rhipicephalus</taxon>
        <taxon>Rhipicephalus</taxon>
    </lineage>
</organism>
<accession>A0A224YGH1</accession>
<sequence>MYQRVQDPCSFELKLFILAVPDTSHVVSEGDQPMESRRNRSMNLSCVTLFQPYMHVGLGKRIHSKTNGCIWGVFLPHNNSCLTCLRFLSGKLRVRNFPIKSAVS</sequence>
<evidence type="ECO:0000313" key="1">
    <source>
        <dbReference type="EMBL" id="MAA13561.1"/>
    </source>
</evidence>
<protein>
    <submittedName>
        <fullName evidence="1">Uncharacterized protein</fullName>
    </submittedName>
</protein>
<dbReference type="EMBL" id="GFPF01002415">
    <property type="protein sequence ID" value="MAA13561.1"/>
    <property type="molecule type" value="Transcribed_RNA"/>
</dbReference>
<name>A0A224YGH1_9ACAR</name>
<proteinExistence type="predicted"/>
<reference evidence="1" key="1">
    <citation type="journal article" date="2017" name="Parasit. Vectors">
        <title>Sialotranscriptomics of Rhipicephalus zambeziensis reveals intricate expression profiles of secretory proteins and suggests tight temporal transcriptional regulation during blood-feeding.</title>
        <authorList>
            <person name="de Castro M.H."/>
            <person name="de Klerk D."/>
            <person name="Pienaar R."/>
            <person name="Rees D.J.G."/>
            <person name="Mans B.J."/>
        </authorList>
    </citation>
    <scope>NUCLEOTIDE SEQUENCE</scope>
    <source>
        <tissue evidence="1">Salivary glands</tissue>
    </source>
</reference>
<dbReference type="AlphaFoldDB" id="A0A224YGH1"/>